<dbReference type="AlphaFoldDB" id="A0A0L8V639"/>
<sequence length="167" mass="19872">MEAIRYYKPDELRQMTANRRQEFSVLFQKLKKKKPKNLDAIVHALHDEAFDQFDCLDCANCCSGISPIVTDKDAERLAKSQKMKTVDFINQYLYVDEDQDYVFQQTPCPFLMGDNYCCVYENRPRACREYPHTDRKRFYQILKLTHKNCEVCPVVYAITDELTKRDW</sequence>
<dbReference type="InterPro" id="IPR005358">
    <property type="entry name" value="Puta_zinc/iron-chelating_dom"/>
</dbReference>
<dbReference type="PANTHER" id="PTHR35866:SF1">
    <property type="entry name" value="YKGJ FAMILY CYSTEINE CLUSTER PROTEIN"/>
    <property type="match status" value="1"/>
</dbReference>
<dbReference type="EMBL" id="LGIA01000175">
    <property type="protein sequence ID" value="KOH43914.1"/>
    <property type="molecule type" value="Genomic_DNA"/>
</dbReference>
<name>A0A0L8V639_9BACT</name>
<protein>
    <submittedName>
        <fullName evidence="1">Fe-S oxidoreductase</fullName>
    </submittedName>
</protein>
<organism evidence="1 2">
    <name type="scientific">Sunxiuqinia dokdonensis</name>
    <dbReference type="NCBI Taxonomy" id="1409788"/>
    <lineage>
        <taxon>Bacteria</taxon>
        <taxon>Pseudomonadati</taxon>
        <taxon>Bacteroidota</taxon>
        <taxon>Bacteroidia</taxon>
        <taxon>Marinilabiliales</taxon>
        <taxon>Prolixibacteraceae</taxon>
        <taxon>Sunxiuqinia</taxon>
    </lineage>
</organism>
<dbReference type="Proteomes" id="UP000036958">
    <property type="component" value="Unassembled WGS sequence"/>
</dbReference>
<gene>
    <name evidence="1" type="ORF">NC99_32730</name>
</gene>
<comment type="caution">
    <text evidence="1">The sequence shown here is derived from an EMBL/GenBank/DDBJ whole genome shotgun (WGS) entry which is preliminary data.</text>
</comment>
<dbReference type="PANTHER" id="PTHR35866">
    <property type="entry name" value="PUTATIVE-RELATED"/>
    <property type="match status" value="1"/>
</dbReference>
<evidence type="ECO:0000313" key="2">
    <source>
        <dbReference type="Proteomes" id="UP000036958"/>
    </source>
</evidence>
<reference evidence="2" key="1">
    <citation type="submission" date="2015-07" db="EMBL/GenBank/DDBJ databases">
        <title>Genome sequencing of Sunxiuqinia dokdonensis strain SK.</title>
        <authorList>
            <person name="Ahn S."/>
            <person name="Kim B.-C."/>
        </authorList>
    </citation>
    <scope>NUCLEOTIDE SEQUENCE [LARGE SCALE GENOMIC DNA]</scope>
    <source>
        <strain evidence="2">SK</strain>
    </source>
</reference>
<evidence type="ECO:0000313" key="1">
    <source>
        <dbReference type="EMBL" id="KOH43914.1"/>
    </source>
</evidence>
<dbReference type="RefSeq" id="WP_053185338.1">
    <property type="nucleotide sequence ID" value="NZ_LGIA01000175.1"/>
</dbReference>
<dbReference type="Pfam" id="PF03692">
    <property type="entry name" value="CxxCxxCC"/>
    <property type="match status" value="1"/>
</dbReference>
<keyword evidence="2" id="KW-1185">Reference proteome</keyword>
<accession>A0A0L8V639</accession>
<dbReference type="PATRIC" id="fig|1409788.3.peg.3356"/>
<proteinExistence type="predicted"/>
<dbReference type="STRING" id="1409788.NC99_32730"/>